<comment type="caution">
    <text evidence="1">The sequence shown here is derived from an EMBL/GenBank/DDBJ whole genome shotgun (WGS) entry which is preliminary data.</text>
</comment>
<dbReference type="RefSeq" id="WP_003699005.1">
    <property type="nucleotide sequence ID" value="NZ_CBCRTQ010000006.1"/>
</dbReference>
<organism evidence="1 2">
    <name type="scientific">Ligilactobacillus salivarius</name>
    <dbReference type="NCBI Taxonomy" id="1624"/>
    <lineage>
        <taxon>Bacteria</taxon>
        <taxon>Bacillati</taxon>
        <taxon>Bacillota</taxon>
        <taxon>Bacilli</taxon>
        <taxon>Lactobacillales</taxon>
        <taxon>Lactobacillaceae</taxon>
        <taxon>Ligilactobacillus</taxon>
    </lineage>
</organism>
<reference evidence="1 2" key="1">
    <citation type="journal article" date="2018" name="Genome Announc.">
        <title>Fifty-Six Draft Genome Sequences of 10 Lactobacillus Species from 22 Commercial Dietary Supplements.</title>
        <authorList>
            <person name="Gangiredla J."/>
            <person name="Barnaba T.J."/>
            <person name="Mammel M.K."/>
            <person name="Lacher D.W."/>
            <person name="Elkins C.A."/>
            <person name="Lampel K.A."/>
            <person name="Whitehouse C.A."/>
            <person name="Tartera C."/>
        </authorList>
    </citation>
    <scope>NUCLEOTIDE SEQUENCE [LARGE SCALE GENOMIC DNA]</scope>
    <source>
        <strain evidence="1 2">DS11_12</strain>
    </source>
</reference>
<dbReference type="Proteomes" id="UP000244552">
    <property type="component" value="Unassembled WGS sequence"/>
</dbReference>
<gene>
    <name evidence="1" type="ORF">DBP89_06755</name>
</gene>
<proteinExistence type="predicted"/>
<evidence type="ECO:0008006" key="3">
    <source>
        <dbReference type="Google" id="ProtNLM"/>
    </source>
</evidence>
<protein>
    <recommendedName>
        <fullName evidence="3">DUF1642 domain-containing protein</fullName>
    </recommendedName>
</protein>
<evidence type="ECO:0000313" key="2">
    <source>
        <dbReference type="Proteomes" id="UP000244552"/>
    </source>
</evidence>
<dbReference type="AlphaFoldDB" id="A0ABD6XHV7"/>
<dbReference type="EMBL" id="QAGV01000007">
    <property type="protein sequence ID" value="PTR95314.1"/>
    <property type="molecule type" value="Genomic_DNA"/>
</dbReference>
<name>A0ABD6XHV7_9LACO</name>
<sequence length="113" mass="13609">MSYEYESYNNLNQLKKIDPKLADELVWYAWNKEWKNENLMVFPNGVEFAKYELEDGWYVGIGLKKENTDYRGAPNPFNYIDYERLANDLIESWDRSLHYESNEGKIVLTSYRF</sequence>
<accession>A0ABD6XHV7</accession>
<evidence type="ECO:0000313" key="1">
    <source>
        <dbReference type="EMBL" id="PTR95314.1"/>
    </source>
</evidence>